<comment type="caution">
    <text evidence="2">The sequence shown here is derived from an EMBL/GenBank/DDBJ whole genome shotgun (WGS) entry which is preliminary data.</text>
</comment>
<organism evidence="2 3">
    <name type="scientific">Kitasatospora putterlickiae</name>
    <dbReference type="NCBI Taxonomy" id="221725"/>
    <lineage>
        <taxon>Bacteria</taxon>
        <taxon>Bacillati</taxon>
        <taxon>Actinomycetota</taxon>
        <taxon>Actinomycetes</taxon>
        <taxon>Kitasatosporales</taxon>
        <taxon>Streptomycetaceae</taxon>
        <taxon>Kitasatospora</taxon>
    </lineage>
</organism>
<evidence type="ECO:0000313" key="2">
    <source>
        <dbReference type="EMBL" id="GAA1412552.1"/>
    </source>
</evidence>
<sequence length="74" mass="8134">MRTSDGRAGKTHPSGRTTTPPLDEPSGAAVVGSGQRPRRHFHWVETPKPAAMKPKPTRMFQFRQLSTGQLPLVT</sequence>
<evidence type="ECO:0000256" key="1">
    <source>
        <dbReference type="SAM" id="MobiDB-lite"/>
    </source>
</evidence>
<protein>
    <submittedName>
        <fullName evidence="2">Uncharacterized protein</fullName>
    </submittedName>
</protein>
<proteinExistence type="predicted"/>
<dbReference type="Proteomes" id="UP001499863">
    <property type="component" value="Unassembled WGS sequence"/>
</dbReference>
<dbReference type="EMBL" id="BAAAKJ010000435">
    <property type="protein sequence ID" value="GAA1412552.1"/>
    <property type="molecule type" value="Genomic_DNA"/>
</dbReference>
<reference evidence="3" key="1">
    <citation type="journal article" date="2019" name="Int. J. Syst. Evol. Microbiol.">
        <title>The Global Catalogue of Microorganisms (GCM) 10K type strain sequencing project: providing services to taxonomists for standard genome sequencing and annotation.</title>
        <authorList>
            <consortium name="The Broad Institute Genomics Platform"/>
            <consortium name="The Broad Institute Genome Sequencing Center for Infectious Disease"/>
            <person name="Wu L."/>
            <person name="Ma J."/>
        </authorList>
    </citation>
    <scope>NUCLEOTIDE SEQUENCE [LARGE SCALE GENOMIC DNA]</scope>
    <source>
        <strain evidence="3">JCM 12393</strain>
    </source>
</reference>
<keyword evidence="3" id="KW-1185">Reference proteome</keyword>
<accession>A0ABP4J4Z8</accession>
<feature type="region of interest" description="Disordered" evidence="1">
    <location>
        <begin position="1"/>
        <end position="39"/>
    </location>
</feature>
<name>A0ABP4J4Z8_9ACTN</name>
<evidence type="ECO:0000313" key="3">
    <source>
        <dbReference type="Proteomes" id="UP001499863"/>
    </source>
</evidence>
<gene>
    <name evidence="2" type="ORF">GCM10009639_64920</name>
</gene>